<feature type="compositionally biased region" description="Basic and acidic residues" evidence="2">
    <location>
        <begin position="99"/>
        <end position="110"/>
    </location>
</feature>
<dbReference type="Proteomes" id="UP000242180">
    <property type="component" value="Unassembled WGS sequence"/>
</dbReference>
<dbReference type="InterPro" id="IPR013087">
    <property type="entry name" value="Znf_C2H2_type"/>
</dbReference>
<dbReference type="PROSITE" id="PS00028">
    <property type="entry name" value="ZINC_FINGER_C2H2_1"/>
    <property type="match status" value="1"/>
</dbReference>
<keyword evidence="5" id="KW-1185">Reference proteome</keyword>
<protein>
    <recommendedName>
        <fullName evidence="3">C2H2-type domain-containing protein</fullName>
    </recommendedName>
</protein>
<dbReference type="PROSITE" id="PS50157">
    <property type="entry name" value="ZINC_FINGER_C2H2_2"/>
    <property type="match status" value="2"/>
</dbReference>
<proteinExistence type="predicted"/>
<dbReference type="Gene3D" id="3.30.160.60">
    <property type="entry name" value="Classic Zinc Finger"/>
    <property type="match status" value="1"/>
</dbReference>
<evidence type="ECO:0000256" key="2">
    <source>
        <dbReference type="SAM" id="MobiDB-lite"/>
    </source>
</evidence>
<gene>
    <name evidence="4" type="ORF">BCR43DRAFT_486533</name>
</gene>
<reference evidence="4 5" key="1">
    <citation type="submission" date="2016-07" db="EMBL/GenBank/DDBJ databases">
        <title>Pervasive Adenine N6-methylation of Active Genes in Fungi.</title>
        <authorList>
            <consortium name="DOE Joint Genome Institute"/>
            <person name="Mondo S.J."/>
            <person name="Dannebaum R.O."/>
            <person name="Kuo R.C."/>
            <person name="Labutti K."/>
            <person name="Haridas S."/>
            <person name="Kuo A."/>
            <person name="Salamov A."/>
            <person name="Ahrendt S.R."/>
            <person name="Lipzen A."/>
            <person name="Sullivan W."/>
            <person name="Andreopoulos W.B."/>
            <person name="Clum A."/>
            <person name="Lindquist E."/>
            <person name="Daum C."/>
            <person name="Ramamoorthy G.K."/>
            <person name="Gryganskyi A."/>
            <person name="Culley D."/>
            <person name="Magnuson J.K."/>
            <person name="James T.Y."/>
            <person name="O'Malley M.A."/>
            <person name="Stajich J.E."/>
            <person name="Spatafora J.W."/>
            <person name="Visel A."/>
            <person name="Grigoriev I.V."/>
        </authorList>
    </citation>
    <scope>NUCLEOTIDE SEQUENCE [LARGE SCALE GENOMIC DNA]</scope>
    <source>
        <strain evidence="4 5">NRRL 2496</strain>
    </source>
</reference>
<dbReference type="InterPro" id="IPR036236">
    <property type="entry name" value="Znf_C2H2_sf"/>
</dbReference>
<evidence type="ECO:0000259" key="3">
    <source>
        <dbReference type="PROSITE" id="PS50157"/>
    </source>
</evidence>
<feature type="compositionally biased region" description="Low complexity" evidence="2">
    <location>
        <begin position="77"/>
        <end position="90"/>
    </location>
</feature>
<evidence type="ECO:0000256" key="1">
    <source>
        <dbReference type="PROSITE-ProRule" id="PRU00042"/>
    </source>
</evidence>
<name>A0A1X2HPC2_SYNRA</name>
<feature type="compositionally biased region" description="Basic and acidic residues" evidence="2">
    <location>
        <begin position="121"/>
        <end position="147"/>
    </location>
</feature>
<dbReference type="AlphaFoldDB" id="A0A1X2HPC2"/>
<dbReference type="EMBL" id="MCGN01000002">
    <property type="protein sequence ID" value="ORZ01201.1"/>
    <property type="molecule type" value="Genomic_DNA"/>
</dbReference>
<organism evidence="4 5">
    <name type="scientific">Syncephalastrum racemosum</name>
    <name type="common">Filamentous fungus</name>
    <dbReference type="NCBI Taxonomy" id="13706"/>
    <lineage>
        <taxon>Eukaryota</taxon>
        <taxon>Fungi</taxon>
        <taxon>Fungi incertae sedis</taxon>
        <taxon>Mucoromycota</taxon>
        <taxon>Mucoromycotina</taxon>
        <taxon>Mucoromycetes</taxon>
        <taxon>Mucorales</taxon>
        <taxon>Syncephalastraceae</taxon>
        <taxon>Syncephalastrum</taxon>
    </lineage>
</organism>
<sequence>MNANAPPMATTNTLRVAAICQTCKAEFSRKRDLVRHEKSRHDKDRIECKRCSRTFSRKDSLVRHRLRCPRSLDENNQQQRGDQQKLQQLQIVPSPPSLPEERDHCPKPEEPCTPEPAGMESQERLIPHIKEEATAMKREYPHEDKRSQQQQQQQQQQRHLLESKMK</sequence>
<comment type="caution">
    <text evidence="4">The sequence shown here is derived from an EMBL/GenBank/DDBJ whole genome shotgun (WGS) entry which is preliminary data.</text>
</comment>
<feature type="domain" description="C2H2-type" evidence="3">
    <location>
        <begin position="46"/>
        <end position="65"/>
    </location>
</feature>
<dbReference type="Pfam" id="PF00096">
    <property type="entry name" value="zf-C2H2"/>
    <property type="match status" value="1"/>
</dbReference>
<dbReference type="OrthoDB" id="8922241at2759"/>
<dbReference type="InParanoid" id="A0A1X2HPC2"/>
<keyword evidence="1" id="KW-0862">Zinc</keyword>
<evidence type="ECO:0000313" key="5">
    <source>
        <dbReference type="Proteomes" id="UP000242180"/>
    </source>
</evidence>
<dbReference type="SUPFAM" id="SSF57667">
    <property type="entry name" value="beta-beta-alpha zinc fingers"/>
    <property type="match status" value="1"/>
</dbReference>
<dbReference type="GO" id="GO:0008270">
    <property type="term" value="F:zinc ion binding"/>
    <property type="evidence" value="ECO:0007669"/>
    <property type="project" value="UniProtKB-KW"/>
</dbReference>
<feature type="domain" description="C2H2-type" evidence="3">
    <location>
        <begin position="18"/>
        <end position="46"/>
    </location>
</feature>
<feature type="compositionally biased region" description="Low complexity" evidence="2">
    <location>
        <begin position="148"/>
        <end position="157"/>
    </location>
</feature>
<keyword evidence="1" id="KW-0479">Metal-binding</keyword>
<accession>A0A1X2HPC2</accession>
<feature type="region of interest" description="Disordered" evidence="2">
    <location>
        <begin position="66"/>
        <end position="166"/>
    </location>
</feature>
<keyword evidence="1" id="KW-0863">Zinc-finger</keyword>
<dbReference type="SMART" id="SM00355">
    <property type="entry name" value="ZnF_C2H2"/>
    <property type="match status" value="2"/>
</dbReference>
<evidence type="ECO:0000313" key="4">
    <source>
        <dbReference type="EMBL" id="ORZ01201.1"/>
    </source>
</evidence>